<gene>
    <name evidence="2" type="ORF">ARMGADRAFT_1168495</name>
</gene>
<dbReference type="Gene3D" id="3.90.230.10">
    <property type="entry name" value="Creatinase/methionine aminopeptidase superfamily"/>
    <property type="match status" value="1"/>
</dbReference>
<dbReference type="InterPro" id="IPR000994">
    <property type="entry name" value="Pept_M24"/>
</dbReference>
<dbReference type="OrthoDB" id="9995434at2759"/>
<dbReference type="PANTHER" id="PTHR46112:SF2">
    <property type="entry name" value="XAA-PRO AMINOPEPTIDASE P-RELATED"/>
    <property type="match status" value="1"/>
</dbReference>
<dbReference type="PANTHER" id="PTHR46112">
    <property type="entry name" value="AMINOPEPTIDASE"/>
    <property type="match status" value="1"/>
</dbReference>
<evidence type="ECO:0000313" key="2">
    <source>
        <dbReference type="EMBL" id="PBK87441.1"/>
    </source>
</evidence>
<keyword evidence="3" id="KW-1185">Reference proteome</keyword>
<organism evidence="2 3">
    <name type="scientific">Armillaria gallica</name>
    <name type="common">Bulbous honey fungus</name>
    <name type="synonym">Armillaria bulbosa</name>
    <dbReference type="NCBI Taxonomy" id="47427"/>
    <lineage>
        <taxon>Eukaryota</taxon>
        <taxon>Fungi</taxon>
        <taxon>Dikarya</taxon>
        <taxon>Basidiomycota</taxon>
        <taxon>Agaricomycotina</taxon>
        <taxon>Agaricomycetes</taxon>
        <taxon>Agaricomycetidae</taxon>
        <taxon>Agaricales</taxon>
        <taxon>Marasmiineae</taxon>
        <taxon>Physalacriaceae</taxon>
        <taxon>Armillaria</taxon>
    </lineage>
</organism>
<dbReference type="Proteomes" id="UP000217790">
    <property type="component" value="Unassembled WGS sequence"/>
</dbReference>
<accession>A0A2H3CWN4</accession>
<dbReference type="STRING" id="47427.A0A2H3CWN4"/>
<dbReference type="Pfam" id="PF00557">
    <property type="entry name" value="Peptidase_M24"/>
    <property type="match status" value="1"/>
</dbReference>
<proteinExistence type="predicted"/>
<evidence type="ECO:0000259" key="1">
    <source>
        <dbReference type="Pfam" id="PF00557"/>
    </source>
</evidence>
<evidence type="ECO:0000313" key="3">
    <source>
        <dbReference type="Proteomes" id="UP000217790"/>
    </source>
</evidence>
<protein>
    <recommendedName>
        <fullName evidence="1">Peptidase M24 domain-containing protein</fullName>
    </recommendedName>
</protein>
<feature type="domain" description="Peptidase M24" evidence="1">
    <location>
        <begin position="234"/>
        <end position="330"/>
    </location>
</feature>
<dbReference type="InterPro" id="IPR036005">
    <property type="entry name" value="Creatinase/aminopeptidase-like"/>
</dbReference>
<name>A0A2H3CWN4_ARMGA</name>
<dbReference type="InterPro" id="IPR050659">
    <property type="entry name" value="Peptidase_M24B"/>
</dbReference>
<reference evidence="3" key="1">
    <citation type="journal article" date="2017" name="Nat. Ecol. Evol.">
        <title>Genome expansion and lineage-specific genetic innovations in the forest pathogenic fungi Armillaria.</title>
        <authorList>
            <person name="Sipos G."/>
            <person name="Prasanna A.N."/>
            <person name="Walter M.C."/>
            <person name="O'Connor E."/>
            <person name="Balint B."/>
            <person name="Krizsan K."/>
            <person name="Kiss B."/>
            <person name="Hess J."/>
            <person name="Varga T."/>
            <person name="Slot J."/>
            <person name="Riley R."/>
            <person name="Boka B."/>
            <person name="Rigling D."/>
            <person name="Barry K."/>
            <person name="Lee J."/>
            <person name="Mihaltcheva S."/>
            <person name="LaButti K."/>
            <person name="Lipzen A."/>
            <person name="Waldron R."/>
            <person name="Moloney N.M."/>
            <person name="Sperisen C."/>
            <person name="Kredics L."/>
            <person name="Vagvoelgyi C."/>
            <person name="Patrignani A."/>
            <person name="Fitzpatrick D."/>
            <person name="Nagy I."/>
            <person name="Doyle S."/>
            <person name="Anderson J.B."/>
            <person name="Grigoriev I.V."/>
            <person name="Gueldener U."/>
            <person name="Muensterkoetter M."/>
            <person name="Nagy L.G."/>
        </authorList>
    </citation>
    <scope>NUCLEOTIDE SEQUENCE [LARGE SCALE GENOMIC DNA]</scope>
    <source>
        <strain evidence="3">Ar21-2</strain>
    </source>
</reference>
<dbReference type="EMBL" id="KZ293678">
    <property type="protein sequence ID" value="PBK87441.1"/>
    <property type="molecule type" value="Genomic_DNA"/>
</dbReference>
<dbReference type="SUPFAM" id="SSF55920">
    <property type="entry name" value="Creatinase/aminopeptidase"/>
    <property type="match status" value="1"/>
</dbReference>
<dbReference type="AlphaFoldDB" id="A0A2H3CWN4"/>
<dbReference type="InParanoid" id="A0A2H3CWN4"/>
<sequence>MNKTSSNCSHLGPLPASEFHTRRFTLGETLTALDASGTRCLVFRALAPLRETLLPIVDASARVRRPNLKARAQGRFRFRLKESGWSGWRTRIQLPDIEGTVFVDGSIRHFIVDGLRTAFPKAMVIAAPIEIRQVPERKSEGELVLLKCTNEDKYTSICISASVSPMPDNSSCTPSPTLASKTAKMPPFPTEAAPAAALALMALPCLIVPPPCMVIGATSPALALPASTILDTRIQIWNFVHSAQNIAFQIAYAGVVAKRIDETPRLFLGLAYAKYFMHRLGHGSGLEVHEDPNLNDGSRVILQTGHAFSHEPGVYIEGKVGVRLEDCFYIAQNGSAVYLASGVGGPASSPWKTNYL</sequence>